<dbReference type="SMART" id="SM00382">
    <property type="entry name" value="AAA"/>
    <property type="match status" value="1"/>
</dbReference>
<evidence type="ECO:0000256" key="1">
    <source>
        <dbReference type="ARBA" id="ARBA00004417"/>
    </source>
</evidence>
<dbReference type="CDD" id="cd03257">
    <property type="entry name" value="ABC_NikE_OppD_transporters"/>
    <property type="match status" value="1"/>
</dbReference>
<evidence type="ECO:0000313" key="10">
    <source>
        <dbReference type="Proteomes" id="UP000280842"/>
    </source>
</evidence>
<evidence type="ECO:0000256" key="6">
    <source>
        <dbReference type="ARBA" id="ARBA00022840"/>
    </source>
</evidence>
<dbReference type="Pfam" id="PF00005">
    <property type="entry name" value="ABC_tran"/>
    <property type="match status" value="1"/>
</dbReference>
<keyword evidence="5" id="KW-0547">Nucleotide-binding</keyword>
<dbReference type="SUPFAM" id="SSF52540">
    <property type="entry name" value="P-loop containing nucleoside triphosphate hydrolases"/>
    <property type="match status" value="1"/>
</dbReference>
<evidence type="ECO:0000256" key="2">
    <source>
        <dbReference type="ARBA" id="ARBA00005417"/>
    </source>
</evidence>
<keyword evidence="10" id="KW-1185">Reference proteome</keyword>
<keyword evidence="7" id="KW-0472">Membrane</keyword>
<protein>
    <submittedName>
        <fullName evidence="9">Peptide/nickel transport system ATP-binding protein</fullName>
    </submittedName>
</protein>
<name>A0A3M0BK68_9AQUI</name>
<organism evidence="9 10">
    <name type="scientific">Hydrogenothermus marinus</name>
    <dbReference type="NCBI Taxonomy" id="133270"/>
    <lineage>
        <taxon>Bacteria</taxon>
        <taxon>Pseudomonadati</taxon>
        <taxon>Aquificota</taxon>
        <taxon>Aquificia</taxon>
        <taxon>Aquificales</taxon>
        <taxon>Hydrogenothermaceae</taxon>
        <taxon>Hydrogenothermus</taxon>
    </lineage>
</organism>
<dbReference type="PROSITE" id="PS50893">
    <property type="entry name" value="ABC_TRANSPORTER_2"/>
    <property type="match status" value="1"/>
</dbReference>
<keyword evidence="4" id="KW-1003">Cell membrane</keyword>
<accession>A0A3M0BK68</accession>
<dbReference type="GO" id="GO:0005524">
    <property type="term" value="F:ATP binding"/>
    <property type="evidence" value="ECO:0007669"/>
    <property type="project" value="UniProtKB-KW"/>
</dbReference>
<evidence type="ECO:0000259" key="8">
    <source>
        <dbReference type="PROSITE" id="PS50893"/>
    </source>
</evidence>
<dbReference type="RefSeq" id="WP_121922604.1">
    <property type="nucleotide sequence ID" value="NZ_REFO01000010.1"/>
</dbReference>
<dbReference type="InterPro" id="IPR003439">
    <property type="entry name" value="ABC_transporter-like_ATP-bd"/>
</dbReference>
<evidence type="ECO:0000313" key="9">
    <source>
        <dbReference type="EMBL" id="RMA97843.1"/>
    </source>
</evidence>
<dbReference type="InterPro" id="IPR003593">
    <property type="entry name" value="AAA+_ATPase"/>
</dbReference>
<evidence type="ECO:0000256" key="7">
    <source>
        <dbReference type="ARBA" id="ARBA00023136"/>
    </source>
</evidence>
<dbReference type="AlphaFoldDB" id="A0A3M0BK68"/>
<dbReference type="GO" id="GO:0016887">
    <property type="term" value="F:ATP hydrolysis activity"/>
    <property type="evidence" value="ECO:0007669"/>
    <property type="project" value="InterPro"/>
</dbReference>
<dbReference type="OrthoDB" id="9806285at2"/>
<comment type="subcellular location">
    <subcellularLocation>
        <location evidence="1">Cell inner membrane</location>
        <topology evidence="1">Peripheral membrane protein</topology>
    </subcellularLocation>
</comment>
<dbReference type="InterPro" id="IPR050388">
    <property type="entry name" value="ABC_Ni/Peptide_Import"/>
</dbReference>
<comment type="similarity">
    <text evidence="2">Belongs to the ABC transporter superfamily.</text>
</comment>
<keyword evidence="3" id="KW-0813">Transport</keyword>
<feature type="domain" description="ABC transporter" evidence="8">
    <location>
        <begin position="16"/>
        <end position="267"/>
    </location>
</feature>
<proteinExistence type="inferred from homology"/>
<comment type="caution">
    <text evidence="9">The sequence shown here is derived from an EMBL/GenBank/DDBJ whole genome shotgun (WGS) entry which is preliminary data.</text>
</comment>
<sequence length="275" mass="31224">MLSNKYKRGDYPLLSVKNLKVNFISENQTISALKGISFEVYPNEIVALVGESGSGKSVSCYSILKLLPRYAKVEGKISLNTKRYNIDNLLNLNNEDIRKIRGYDISLIFQEPSSVLNPLLTIREQIVETILAHRNVSKEEATEIALRALRDVHIPEEEKRFYQYPHELSGGLKQRVAIAIATVNEPSVILADEPTTALDVTVASKILDLFKKQKEKDRGVLLITHDFGVVAEVADYVYVIKDGEILEHNNVYEIFENPKHPYTIKLLESRPIFLR</sequence>
<keyword evidence="6 9" id="KW-0067">ATP-binding</keyword>
<dbReference type="PANTHER" id="PTHR43297:SF2">
    <property type="entry name" value="DIPEPTIDE TRANSPORT ATP-BINDING PROTEIN DPPD"/>
    <property type="match status" value="1"/>
</dbReference>
<gene>
    <name evidence="9" type="ORF">CLV39_0472</name>
</gene>
<evidence type="ECO:0000256" key="3">
    <source>
        <dbReference type="ARBA" id="ARBA00022448"/>
    </source>
</evidence>
<evidence type="ECO:0000256" key="4">
    <source>
        <dbReference type="ARBA" id="ARBA00022475"/>
    </source>
</evidence>
<dbReference type="GO" id="GO:0005886">
    <property type="term" value="C:plasma membrane"/>
    <property type="evidence" value="ECO:0007669"/>
    <property type="project" value="UniProtKB-SubCell"/>
</dbReference>
<reference evidence="9 10" key="1">
    <citation type="submission" date="2018-10" db="EMBL/GenBank/DDBJ databases">
        <title>Genomic Encyclopedia of Archaeal and Bacterial Type Strains, Phase II (KMG-II): from individual species to whole genera.</title>
        <authorList>
            <person name="Goeker M."/>
        </authorList>
    </citation>
    <scope>NUCLEOTIDE SEQUENCE [LARGE SCALE GENOMIC DNA]</scope>
    <source>
        <strain evidence="9 10">VM1</strain>
    </source>
</reference>
<dbReference type="InterPro" id="IPR027417">
    <property type="entry name" value="P-loop_NTPase"/>
</dbReference>
<dbReference type="EMBL" id="REFO01000010">
    <property type="protein sequence ID" value="RMA97843.1"/>
    <property type="molecule type" value="Genomic_DNA"/>
</dbReference>
<evidence type="ECO:0000256" key="5">
    <source>
        <dbReference type="ARBA" id="ARBA00022741"/>
    </source>
</evidence>
<dbReference type="PANTHER" id="PTHR43297">
    <property type="entry name" value="OLIGOPEPTIDE TRANSPORT ATP-BINDING PROTEIN APPD"/>
    <property type="match status" value="1"/>
</dbReference>
<dbReference type="Gene3D" id="3.40.50.300">
    <property type="entry name" value="P-loop containing nucleotide triphosphate hydrolases"/>
    <property type="match status" value="1"/>
</dbReference>
<dbReference type="Proteomes" id="UP000280842">
    <property type="component" value="Unassembled WGS sequence"/>
</dbReference>